<evidence type="ECO:0000313" key="2">
    <source>
        <dbReference type="Proteomes" id="UP001234989"/>
    </source>
</evidence>
<reference evidence="1" key="1">
    <citation type="submission" date="2023-08" db="EMBL/GenBank/DDBJ databases">
        <title>A de novo genome assembly of Solanum verrucosum Schlechtendal, a Mexican diploid species geographically isolated from the other diploid A-genome species in potato relatives.</title>
        <authorList>
            <person name="Hosaka K."/>
        </authorList>
    </citation>
    <scope>NUCLEOTIDE SEQUENCE</scope>
    <source>
        <tissue evidence="1">Young leaves</tissue>
    </source>
</reference>
<sequence>MLHEAISFYSGLKHVVSSVCDQHTYSYVIKACMGTKQILLEIGDVRVADVLYGLLVKLGNAYVNDIDLELYDSPVHLEQFSIKVVDLFLEDVEAEDVGTTDDVIFVSALMETSQLQLQGFTGYFA</sequence>
<proteinExistence type="predicted"/>
<dbReference type="EMBL" id="CP133622">
    <property type="protein sequence ID" value="WMV54723.1"/>
    <property type="molecule type" value="Genomic_DNA"/>
</dbReference>
<evidence type="ECO:0000313" key="1">
    <source>
        <dbReference type="EMBL" id="WMV54723.1"/>
    </source>
</evidence>
<gene>
    <name evidence="1" type="ORF">MTR67_048108</name>
</gene>
<name>A0AAF0ZYV6_SOLVR</name>
<organism evidence="1 2">
    <name type="scientific">Solanum verrucosum</name>
    <dbReference type="NCBI Taxonomy" id="315347"/>
    <lineage>
        <taxon>Eukaryota</taxon>
        <taxon>Viridiplantae</taxon>
        <taxon>Streptophyta</taxon>
        <taxon>Embryophyta</taxon>
        <taxon>Tracheophyta</taxon>
        <taxon>Spermatophyta</taxon>
        <taxon>Magnoliopsida</taxon>
        <taxon>eudicotyledons</taxon>
        <taxon>Gunneridae</taxon>
        <taxon>Pentapetalae</taxon>
        <taxon>asterids</taxon>
        <taxon>lamiids</taxon>
        <taxon>Solanales</taxon>
        <taxon>Solanaceae</taxon>
        <taxon>Solanoideae</taxon>
        <taxon>Solaneae</taxon>
        <taxon>Solanum</taxon>
    </lineage>
</organism>
<dbReference type="Proteomes" id="UP001234989">
    <property type="component" value="Chromosome 11"/>
</dbReference>
<dbReference type="AlphaFoldDB" id="A0AAF0ZYV6"/>
<accession>A0AAF0ZYV6</accession>
<keyword evidence="2" id="KW-1185">Reference proteome</keyword>
<protein>
    <submittedName>
        <fullName evidence="1">Uncharacterized protein</fullName>
    </submittedName>
</protein>